<gene>
    <name evidence="1" type="ORF">BCV19_00720</name>
</gene>
<proteinExistence type="predicted"/>
<name>A0A2N7CHD9_VIBSP</name>
<dbReference type="Proteomes" id="UP000235405">
    <property type="component" value="Unassembled WGS sequence"/>
</dbReference>
<sequence length="244" mass="26571">MNDLVQVAMAFARGDFLVADENLNRLSDSSSTAHETSISAESVDTHSSVTMADLLALMTQIIESSHELRSQVMQNRINEASATCDLAVSLAADKCRDAQTKFGITLAASIVTMGVSTFATVRMAQPKTLQDKHVQSMSGDKTTTVKSLDAKSRNDYAARLQDARTGKYRGVSQGAEMAQGVVGNVNEIQNSAQIRNQEETQATKDMKEKFDSQLDQYIQNLTQETAKLNEILDSIAKASLVTNR</sequence>
<comment type="caution">
    <text evidence="1">The sequence shown here is derived from an EMBL/GenBank/DDBJ whole genome shotgun (WGS) entry which is preliminary data.</text>
</comment>
<protein>
    <submittedName>
        <fullName evidence="1">Type III secretion system protein</fullName>
    </submittedName>
</protein>
<dbReference type="EMBL" id="MCSW01000113">
    <property type="protein sequence ID" value="PMF25616.1"/>
    <property type="molecule type" value="Genomic_DNA"/>
</dbReference>
<organism evidence="1 2">
    <name type="scientific">Vibrio splendidus</name>
    <dbReference type="NCBI Taxonomy" id="29497"/>
    <lineage>
        <taxon>Bacteria</taxon>
        <taxon>Pseudomonadati</taxon>
        <taxon>Pseudomonadota</taxon>
        <taxon>Gammaproteobacteria</taxon>
        <taxon>Vibrionales</taxon>
        <taxon>Vibrionaceae</taxon>
        <taxon>Vibrio</taxon>
    </lineage>
</organism>
<accession>A0A2N7CHD9</accession>
<reference evidence="2" key="1">
    <citation type="submission" date="2016-07" db="EMBL/GenBank/DDBJ databases">
        <title>Nontailed viruses are major unrecognized killers of bacteria in the ocean.</title>
        <authorList>
            <person name="Kauffman K."/>
            <person name="Hussain F."/>
            <person name="Yang J."/>
            <person name="Arevalo P."/>
            <person name="Brown J."/>
            <person name="Cutler M."/>
            <person name="Kelly L."/>
            <person name="Polz M.F."/>
        </authorList>
    </citation>
    <scope>NUCLEOTIDE SEQUENCE [LARGE SCALE GENOMIC DNA]</scope>
    <source>
        <strain evidence="2">10N.286.54.F3</strain>
    </source>
</reference>
<evidence type="ECO:0000313" key="1">
    <source>
        <dbReference type="EMBL" id="PMF25616.1"/>
    </source>
</evidence>
<evidence type="ECO:0000313" key="2">
    <source>
        <dbReference type="Proteomes" id="UP000235405"/>
    </source>
</evidence>
<dbReference type="AlphaFoldDB" id="A0A2N7CHD9"/>